<evidence type="ECO:0000313" key="4">
    <source>
        <dbReference type="Proteomes" id="UP000595894"/>
    </source>
</evidence>
<feature type="domain" description="Oxidoreductase molybdopterin-binding" evidence="2">
    <location>
        <begin position="96"/>
        <end position="231"/>
    </location>
</feature>
<proteinExistence type="predicted"/>
<dbReference type="KEGG" id="sari:H5J25_16690"/>
<dbReference type="Gene3D" id="3.90.420.10">
    <property type="entry name" value="Oxidoreductase, molybdopterin-binding domain"/>
    <property type="match status" value="1"/>
</dbReference>
<accession>A0A974NTX6</accession>
<keyword evidence="4" id="KW-1185">Reference proteome</keyword>
<protein>
    <submittedName>
        <fullName evidence="3">Molybdopterin-dependent oxidoreductase</fullName>
    </submittedName>
</protein>
<dbReference type="RefSeq" id="WP_202093022.1">
    <property type="nucleotide sequence ID" value="NZ_CP061035.1"/>
</dbReference>
<dbReference type="Proteomes" id="UP000595894">
    <property type="component" value="Chromosome"/>
</dbReference>
<dbReference type="InterPro" id="IPR036374">
    <property type="entry name" value="OxRdtase_Mopterin-bd_sf"/>
</dbReference>
<dbReference type="Pfam" id="PF00174">
    <property type="entry name" value="Oxidored_molyb"/>
    <property type="match status" value="1"/>
</dbReference>
<evidence type="ECO:0000256" key="1">
    <source>
        <dbReference type="SAM" id="MobiDB-lite"/>
    </source>
</evidence>
<dbReference type="PANTHER" id="PTHR43032">
    <property type="entry name" value="PROTEIN-METHIONINE-SULFOXIDE REDUCTASE"/>
    <property type="match status" value="1"/>
</dbReference>
<dbReference type="SUPFAM" id="SSF56524">
    <property type="entry name" value="Oxidoreductase molybdopterin-binding domain"/>
    <property type="match status" value="1"/>
</dbReference>
<dbReference type="AlphaFoldDB" id="A0A974NTX6"/>
<evidence type="ECO:0000259" key="2">
    <source>
        <dbReference type="Pfam" id="PF00174"/>
    </source>
</evidence>
<dbReference type="EMBL" id="CP061035">
    <property type="protein sequence ID" value="QQV76984.1"/>
    <property type="molecule type" value="Genomic_DNA"/>
</dbReference>
<dbReference type="PANTHER" id="PTHR43032:SF2">
    <property type="entry name" value="BLL0505 PROTEIN"/>
    <property type="match status" value="1"/>
</dbReference>
<gene>
    <name evidence="3" type="ORF">H5J25_16690</name>
</gene>
<organism evidence="3 4">
    <name type="scientific">Sphingomonas aliaeris</name>
    <dbReference type="NCBI Taxonomy" id="2759526"/>
    <lineage>
        <taxon>Bacteria</taxon>
        <taxon>Pseudomonadati</taxon>
        <taxon>Pseudomonadota</taxon>
        <taxon>Alphaproteobacteria</taxon>
        <taxon>Sphingomonadales</taxon>
        <taxon>Sphingomonadaceae</taxon>
        <taxon>Sphingomonas</taxon>
    </lineage>
</organism>
<reference evidence="4" key="1">
    <citation type="submission" date="2020-09" db="EMBL/GenBank/DDBJ databases">
        <title>Sphingomonas sp., a new species isolated from pork steak.</title>
        <authorList>
            <person name="Heidler von Heilborn D."/>
        </authorList>
    </citation>
    <scope>NUCLEOTIDE SEQUENCE [LARGE SCALE GENOMIC DNA]</scope>
</reference>
<feature type="region of interest" description="Disordered" evidence="1">
    <location>
        <begin position="69"/>
        <end position="88"/>
    </location>
</feature>
<name>A0A974NTX6_9SPHN</name>
<dbReference type="PROSITE" id="PS51257">
    <property type="entry name" value="PROKAR_LIPOPROTEIN"/>
    <property type="match status" value="1"/>
</dbReference>
<dbReference type="PROSITE" id="PS51318">
    <property type="entry name" value="TAT"/>
    <property type="match status" value="1"/>
</dbReference>
<sequence>MTLMTRRALISRGALAGGAAATGGMLLSGCDRLAENEQFRQILFSGEKINYHLQRLVVDRNALAPEFRPDQMSPRFRTNGTANPGTPEYGRMVAENFANWRLKIGGLVTKPTELSLPQLRSIPARTQITRHDCVEGWSAIGKWHGPTLKSLLQLAGVKPEARYVLFTCADLYGGKPYYETIDMTDALHPQTILAWAMNDRVLDVGHGAPVRLRVERQLGYKHAKYVMAIDAVPSLSGIGLGKGGYWEDRIDYDWFAGI</sequence>
<dbReference type="InterPro" id="IPR006311">
    <property type="entry name" value="TAT_signal"/>
</dbReference>
<dbReference type="InterPro" id="IPR000572">
    <property type="entry name" value="OxRdtase_Mopterin-bd_dom"/>
</dbReference>
<evidence type="ECO:0000313" key="3">
    <source>
        <dbReference type="EMBL" id="QQV76984.1"/>
    </source>
</evidence>